<keyword evidence="1 3" id="KW-0175">Coiled coil</keyword>
<dbReference type="FunCoup" id="A0A200R3P8">
    <property type="interactions" value="130"/>
</dbReference>
<name>A0A200R3P8_MACCD</name>
<evidence type="ECO:0000256" key="3">
    <source>
        <dbReference type="SAM" id="Coils"/>
    </source>
</evidence>
<dbReference type="OMA" id="HQLHMEH"/>
<evidence type="ECO:0000256" key="4">
    <source>
        <dbReference type="SAM" id="MobiDB-lite"/>
    </source>
</evidence>
<evidence type="ECO:0000313" key="7">
    <source>
        <dbReference type="Proteomes" id="UP000195402"/>
    </source>
</evidence>
<comment type="caution">
    <text evidence="6">The sequence shown here is derived from an EMBL/GenBank/DDBJ whole genome shotgun (WGS) entry which is preliminary data.</text>
</comment>
<dbReference type="PANTHER" id="PTHR32258:SF3">
    <property type="entry name" value="PROTEIN NETWORKED 4A"/>
    <property type="match status" value="1"/>
</dbReference>
<sequence length="676" mass="77118">MSLHKKMTRKSLTAEMDRSVKRMLKLIEEEGDSFAKKAEMYYQKRPELISQVEEFYRMYRSLAERYDNLTGELRKSIPSELQTQGSGFSDAGSEAGSPVSIPDRRRTRRRSSHRAAGFDVFLGAGGGSPDIPHKAESDESSSSSSDSESDSGDDASSKNNYSGPSANGDGVGLSRRIIELEVELRDVKEKLRIAEEENSAAKSKVSENGNDEELLGRITWYEEELNVTNGKLQRAEEEIERLKLEIEKTEEFSEVMSNLQTQLDSAGKDIEIRDNELKLEKSRVLELQERIAGLNVTVHASDKIEALEAELLHTNKKLEDSEAEISRLKLEIEENKSSSEATHDLHVESPSAPHNIESRNIELGFESNQTADLEGDVYLDQVSTIKGLEEELRVRNEKLRLSEEEIATLILELEGAKSSLKYIELREAELQDRNKMLEVSVSSRDQEIRELKVAISDADQKFSLEKSQLETVISGLSESRSQLERELKDWESRVRSLEEEIKRGEAEKTELRVLQGTREVRMHTEMERLKAEIGERGNRVEELNKSLDALKLKYDMLTAERDGVNAKVSSLVAEVGCRDDRIGQMEEHLHRLHLEHVELITRCEGARKQVEEQRMRLRDLEEEVERQRVVISEGAEEKREAIRQLCFSLEHYRNSYHQLRQAFLVHKRPASPVLAS</sequence>
<dbReference type="PROSITE" id="PS51774">
    <property type="entry name" value="NAB"/>
    <property type="match status" value="1"/>
</dbReference>
<keyword evidence="7" id="KW-1185">Reference proteome</keyword>
<dbReference type="AlphaFoldDB" id="A0A200R3P8"/>
<proteinExistence type="inferred from homology"/>
<dbReference type="GO" id="GO:0005774">
    <property type="term" value="C:vacuolar membrane"/>
    <property type="evidence" value="ECO:0007669"/>
    <property type="project" value="TreeGrafter"/>
</dbReference>
<dbReference type="PANTHER" id="PTHR32258">
    <property type="entry name" value="PROTEIN NETWORKED 4A"/>
    <property type="match status" value="1"/>
</dbReference>
<evidence type="ECO:0000313" key="6">
    <source>
        <dbReference type="EMBL" id="OVA17310.1"/>
    </source>
</evidence>
<dbReference type="STRING" id="56857.A0A200R3P8"/>
<dbReference type="Pfam" id="PF07765">
    <property type="entry name" value="KIP1"/>
    <property type="match status" value="1"/>
</dbReference>
<dbReference type="GO" id="GO:0003779">
    <property type="term" value="F:actin binding"/>
    <property type="evidence" value="ECO:0007669"/>
    <property type="project" value="InterPro"/>
</dbReference>
<feature type="domain" description="NAB" evidence="5">
    <location>
        <begin position="1"/>
        <end position="73"/>
    </location>
</feature>
<gene>
    <name evidence="6" type="ORF">BVC80_1837g111</name>
</gene>
<dbReference type="Proteomes" id="UP000195402">
    <property type="component" value="Unassembled WGS sequence"/>
</dbReference>
<dbReference type="EMBL" id="MVGT01000438">
    <property type="protein sequence ID" value="OVA17310.1"/>
    <property type="molecule type" value="Genomic_DNA"/>
</dbReference>
<evidence type="ECO:0000259" key="5">
    <source>
        <dbReference type="PROSITE" id="PS51774"/>
    </source>
</evidence>
<feature type="coiled-coil region" evidence="3">
    <location>
        <begin position="177"/>
        <end position="252"/>
    </location>
</feature>
<comment type="similarity">
    <text evidence="2">Belongs to the NET family.</text>
</comment>
<feature type="coiled-coil region" evidence="3">
    <location>
        <begin position="603"/>
        <end position="637"/>
    </location>
</feature>
<feature type="region of interest" description="Disordered" evidence="4">
    <location>
        <begin position="76"/>
        <end position="171"/>
    </location>
</feature>
<organism evidence="6 7">
    <name type="scientific">Macleaya cordata</name>
    <name type="common">Five-seeded plume-poppy</name>
    <name type="synonym">Bocconia cordata</name>
    <dbReference type="NCBI Taxonomy" id="56857"/>
    <lineage>
        <taxon>Eukaryota</taxon>
        <taxon>Viridiplantae</taxon>
        <taxon>Streptophyta</taxon>
        <taxon>Embryophyta</taxon>
        <taxon>Tracheophyta</taxon>
        <taxon>Spermatophyta</taxon>
        <taxon>Magnoliopsida</taxon>
        <taxon>Ranunculales</taxon>
        <taxon>Papaveraceae</taxon>
        <taxon>Papaveroideae</taxon>
        <taxon>Macleaya</taxon>
    </lineage>
</organism>
<dbReference type="InterPro" id="IPR051861">
    <property type="entry name" value="NET_actin-binding_domain"/>
</dbReference>
<evidence type="ECO:0000256" key="1">
    <source>
        <dbReference type="ARBA" id="ARBA00023054"/>
    </source>
</evidence>
<dbReference type="InterPro" id="IPR011684">
    <property type="entry name" value="NAB"/>
</dbReference>
<dbReference type="OrthoDB" id="1877257at2759"/>
<feature type="coiled-coil region" evidence="3">
    <location>
        <begin position="304"/>
        <end position="338"/>
    </location>
</feature>
<evidence type="ECO:0000256" key="2">
    <source>
        <dbReference type="ARBA" id="ARBA00038006"/>
    </source>
</evidence>
<dbReference type="Gene3D" id="1.10.287.1490">
    <property type="match status" value="1"/>
</dbReference>
<protein>
    <submittedName>
        <fullName evidence="6">KIP1-like</fullName>
    </submittedName>
</protein>
<accession>A0A200R3P8</accession>
<feature type="coiled-coil region" evidence="3">
    <location>
        <begin position="466"/>
        <end position="567"/>
    </location>
</feature>
<reference evidence="6 7" key="1">
    <citation type="journal article" date="2017" name="Mol. Plant">
        <title>The Genome of Medicinal Plant Macleaya cordata Provides New Insights into Benzylisoquinoline Alkaloids Metabolism.</title>
        <authorList>
            <person name="Liu X."/>
            <person name="Liu Y."/>
            <person name="Huang P."/>
            <person name="Ma Y."/>
            <person name="Qing Z."/>
            <person name="Tang Q."/>
            <person name="Cao H."/>
            <person name="Cheng P."/>
            <person name="Zheng Y."/>
            <person name="Yuan Z."/>
            <person name="Zhou Y."/>
            <person name="Liu J."/>
            <person name="Tang Z."/>
            <person name="Zhuo Y."/>
            <person name="Zhang Y."/>
            <person name="Yu L."/>
            <person name="Huang J."/>
            <person name="Yang P."/>
            <person name="Peng Q."/>
            <person name="Zhang J."/>
            <person name="Jiang W."/>
            <person name="Zhang Z."/>
            <person name="Lin K."/>
            <person name="Ro D.K."/>
            <person name="Chen X."/>
            <person name="Xiong X."/>
            <person name="Shang Y."/>
            <person name="Huang S."/>
            <person name="Zeng J."/>
        </authorList>
    </citation>
    <scope>NUCLEOTIDE SEQUENCE [LARGE SCALE GENOMIC DNA]</scope>
    <source>
        <strain evidence="7">cv. BLH2017</strain>
        <tissue evidence="6">Root</tissue>
    </source>
</reference>
<dbReference type="InParanoid" id="A0A200R3P8"/>